<sequence length="185" mass="21068">MKIPLLIFTLLGVPFLSKAQEASVDKSTSGLQVGVKGMWLHNEGKIGNRFALRSELGFDTNFYGGGAYDKNTFVMALVLTLEPRWYYNLNKRSLKGKDISGNSGNFFSLKSSYTPDWFQIANHDNITIPNQVSVIPTWGIRRNLGTKFNYETGIGVGIRVIYWESISYWERDTVLNLHLRIGYRF</sequence>
<keyword evidence="5" id="KW-1185">Reference proteome</keyword>
<evidence type="ECO:0000313" key="3">
    <source>
        <dbReference type="EMBL" id="MFA1770360.1"/>
    </source>
</evidence>
<evidence type="ECO:0000256" key="1">
    <source>
        <dbReference type="SAM" id="SignalP"/>
    </source>
</evidence>
<evidence type="ECO:0008006" key="6">
    <source>
        <dbReference type="Google" id="ProtNLM"/>
    </source>
</evidence>
<dbReference type="AlphaFoldDB" id="A0A5M8QHP2"/>
<reference evidence="3 5" key="3">
    <citation type="submission" date="2024-08" db="EMBL/GenBank/DDBJ databases">
        <authorList>
            <person name="Wei W."/>
        </authorList>
    </citation>
    <scope>NUCLEOTIDE SEQUENCE [LARGE SCALE GENOMIC DNA]</scope>
    <source>
        <strain evidence="3 5">XU2</strain>
    </source>
</reference>
<dbReference type="RefSeq" id="WP_149098393.1">
    <property type="nucleotide sequence ID" value="NZ_BMMG01000003.1"/>
</dbReference>
<dbReference type="EMBL" id="JBGOGF010000002">
    <property type="protein sequence ID" value="MFA1770360.1"/>
    <property type="molecule type" value="Genomic_DNA"/>
</dbReference>
<organism evidence="2 4">
    <name type="scientific">Rufibacter glacialis</name>
    <dbReference type="NCBI Taxonomy" id="1259555"/>
    <lineage>
        <taxon>Bacteria</taxon>
        <taxon>Pseudomonadati</taxon>
        <taxon>Bacteroidota</taxon>
        <taxon>Cytophagia</taxon>
        <taxon>Cytophagales</taxon>
        <taxon>Hymenobacteraceae</taxon>
        <taxon>Rufibacter</taxon>
    </lineage>
</organism>
<dbReference type="EMBL" id="VKKZ01000020">
    <property type="protein sequence ID" value="KAA6434450.1"/>
    <property type="molecule type" value="Genomic_DNA"/>
</dbReference>
<feature type="signal peptide" evidence="1">
    <location>
        <begin position="1"/>
        <end position="19"/>
    </location>
</feature>
<name>A0A5M8QHP2_9BACT</name>
<feature type="chain" id="PRO_5024444836" description="Porin family protein" evidence="1">
    <location>
        <begin position="20"/>
        <end position="185"/>
    </location>
</feature>
<dbReference type="Proteomes" id="UP001570846">
    <property type="component" value="Unassembled WGS sequence"/>
</dbReference>
<protein>
    <recommendedName>
        <fullName evidence="6">Porin family protein</fullName>
    </recommendedName>
</protein>
<reference evidence="2 4" key="1">
    <citation type="submission" date="2019-07" db="EMBL/GenBank/DDBJ databases">
        <authorList>
            <person name="Qu J.-H."/>
        </authorList>
    </citation>
    <scope>NUCLEOTIDE SEQUENCE [LARGE SCALE GENOMIC DNA]</scope>
    <source>
        <strain evidence="2 4">MDT1-10-3</strain>
    </source>
</reference>
<evidence type="ECO:0000313" key="2">
    <source>
        <dbReference type="EMBL" id="KAA6434450.1"/>
    </source>
</evidence>
<dbReference type="Proteomes" id="UP000323866">
    <property type="component" value="Unassembled WGS sequence"/>
</dbReference>
<evidence type="ECO:0000313" key="4">
    <source>
        <dbReference type="Proteomes" id="UP000323866"/>
    </source>
</evidence>
<dbReference type="OrthoDB" id="883248at2"/>
<keyword evidence="1" id="KW-0732">Signal</keyword>
<accession>A0A5M8QHP2</accession>
<proteinExistence type="predicted"/>
<comment type="caution">
    <text evidence="2">The sequence shown here is derived from an EMBL/GenBank/DDBJ whole genome shotgun (WGS) entry which is preliminary data.</text>
</comment>
<reference evidence="2 4" key="2">
    <citation type="submission" date="2019-09" db="EMBL/GenBank/DDBJ databases">
        <title>A bacterium isolated from glacier soil.</title>
        <authorList>
            <person name="Liu Q."/>
        </authorList>
    </citation>
    <scope>NUCLEOTIDE SEQUENCE [LARGE SCALE GENOMIC DNA]</scope>
    <source>
        <strain evidence="2 4">MDT1-10-3</strain>
    </source>
</reference>
<gene>
    <name evidence="3" type="ORF">ACD591_03585</name>
    <name evidence="2" type="ORF">FOE74_09655</name>
</gene>
<evidence type="ECO:0000313" key="5">
    <source>
        <dbReference type="Proteomes" id="UP001570846"/>
    </source>
</evidence>